<accession>A0A804HRT4</accession>
<dbReference type="EnsemblPlants" id="Ma01_t08670.1">
    <property type="protein sequence ID" value="Ma01_p08670.1"/>
    <property type="gene ID" value="Ma01_g08670"/>
</dbReference>
<evidence type="ECO:0000259" key="1">
    <source>
        <dbReference type="Pfam" id="PF00958"/>
    </source>
</evidence>
<dbReference type="InterPro" id="IPR001674">
    <property type="entry name" value="GMP_synth_C"/>
</dbReference>
<evidence type="ECO:0000313" key="2">
    <source>
        <dbReference type="EMBL" id="CAG1858953.1"/>
    </source>
</evidence>
<proteinExistence type="predicted"/>
<organism evidence="3 4">
    <name type="scientific">Musa acuminata subsp. malaccensis</name>
    <name type="common">Wild banana</name>
    <name type="synonym">Musa malaccensis</name>
    <dbReference type="NCBI Taxonomy" id="214687"/>
    <lineage>
        <taxon>Eukaryota</taxon>
        <taxon>Viridiplantae</taxon>
        <taxon>Streptophyta</taxon>
        <taxon>Embryophyta</taxon>
        <taxon>Tracheophyta</taxon>
        <taxon>Spermatophyta</taxon>
        <taxon>Magnoliopsida</taxon>
        <taxon>Liliopsida</taxon>
        <taxon>Zingiberales</taxon>
        <taxon>Musaceae</taxon>
        <taxon>Musa</taxon>
    </lineage>
</organism>
<gene>
    <name evidence="2" type="ORF">GSMUA_292480.1</name>
</gene>
<keyword evidence="4" id="KW-1185">Reference proteome</keyword>
<dbReference type="GO" id="GO:0003922">
    <property type="term" value="F:GMP synthase (glutamine-hydrolyzing) activity"/>
    <property type="evidence" value="ECO:0007669"/>
    <property type="project" value="InterPro"/>
</dbReference>
<dbReference type="EMBL" id="HG996466">
    <property type="protein sequence ID" value="CAG1858953.1"/>
    <property type="molecule type" value="Genomic_DNA"/>
</dbReference>
<evidence type="ECO:0000313" key="3">
    <source>
        <dbReference type="EnsemblPlants" id="Ma01_p08670.1"/>
    </source>
</evidence>
<dbReference type="Gene3D" id="3.30.300.10">
    <property type="match status" value="1"/>
</dbReference>
<reference evidence="2" key="1">
    <citation type="submission" date="2021-03" db="EMBL/GenBank/DDBJ databases">
        <authorList>
            <consortium name="Genoscope - CEA"/>
            <person name="William W."/>
        </authorList>
    </citation>
    <scope>NUCLEOTIDE SEQUENCE</scope>
    <source>
        <strain evidence="2">Doubled-haploid Pahang</strain>
    </source>
</reference>
<feature type="domain" description="GMP synthase C-terminal" evidence="1">
    <location>
        <begin position="33"/>
        <end position="78"/>
    </location>
</feature>
<reference evidence="3" key="2">
    <citation type="submission" date="2021-05" db="UniProtKB">
        <authorList>
            <consortium name="EnsemblPlants"/>
        </authorList>
    </citation>
    <scope>IDENTIFICATION</scope>
    <source>
        <strain evidence="3">subsp. malaccensis</strain>
    </source>
</reference>
<dbReference type="Proteomes" id="UP000012960">
    <property type="component" value="Unplaced"/>
</dbReference>
<dbReference type="AlphaFoldDB" id="A0A804HRT4"/>
<protein>
    <submittedName>
        <fullName evidence="2">(wild Malaysian banana) hypothetical protein</fullName>
    </submittedName>
</protein>
<name>A0A804HRT4_MUSAM</name>
<evidence type="ECO:0000313" key="4">
    <source>
        <dbReference type="Proteomes" id="UP000012960"/>
    </source>
</evidence>
<dbReference type="SUPFAM" id="SSF54810">
    <property type="entry name" value="GMP synthetase C-terminal dimerisation domain"/>
    <property type="match status" value="1"/>
</dbReference>
<dbReference type="GO" id="GO:0005524">
    <property type="term" value="F:ATP binding"/>
    <property type="evidence" value="ECO:0007669"/>
    <property type="project" value="InterPro"/>
</dbReference>
<dbReference type="Pfam" id="PF00958">
    <property type="entry name" value="GMP_synt_C"/>
    <property type="match status" value="1"/>
</dbReference>
<sequence length="98" mass="11354">MWLFLEQLLVKMERLQTGFPVLLIMHLTPSGRDGWNSFFFEGPYSALDAANIRIQGSVRGVNRVCQDITSKPPGTAEWELRKICCWVVRNELVRHCYL</sequence>
<dbReference type="InParanoid" id="A0A804HRT4"/>
<dbReference type="Gramene" id="Ma01_t08670.1">
    <property type="protein sequence ID" value="Ma01_p08670.1"/>
    <property type="gene ID" value="Ma01_g08670"/>
</dbReference>